<dbReference type="Proteomes" id="UP000019478">
    <property type="component" value="Unassembled WGS sequence"/>
</dbReference>
<dbReference type="InterPro" id="IPR049771">
    <property type="entry name" value="OTU2-like_OTU"/>
</dbReference>
<dbReference type="InterPro" id="IPR003323">
    <property type="entry name" value="OTU_dom"/>
</dbReference>
<organism evidence="3 4">
    <name type="scientific">Capronia epimyces CBS 606.96</name>
    <dbReference type="NCBI Taxonomy" id="1182542"/>
    <lineage>
        <taxon>Eukaryota</taxon>
        <taxon>Fungi</taxon>
        <taxon>Dikarya</taxon>
        <taxon>Ascomycota</taxon>
        <taxon>Pezizomycotina</taxon>
        <taxon>Eurotiomycetes</taxon>
        <taxon>Chaetothyriomycetidae</taxon>
        <taxon>Chaetothyriales</taxon>
        <taxon>Herpotrichiellaceae</taxon>
        <taxon>Capronia</taxon>
    </lineage>
</organism>
<proteinExistence type="predicted"/>
<evidence type="ECO:0000313" key="3">
    <source>
        <dbReference type="EMBL" id="EXJ89896.1"/>
    </source>
</evidence>
<dbReference type="RefSeq" id="XP_007731293.1">
    <property type="nucleotide sequence ID" value="XM_007733103.1"/>
</dbReference>
<gene>
    <name evidence="3" type="ORF">A1O3_02963</name>
</gene>
<dbReference type="PANTHER" id="PTHR12419">
    <property type="entry name" value="OTU DOMAIN CONTAINING PROTEIN"/>
    <property type="match status" value="1"/>
</dbReference>
<sequence>MAAQDSFNVEMEELLARHRKERRDLQSRITQKKKNATKKTRKGVNDECEQLERELGERQKAEIDALEGKNDEGLEPSLDALAIDEPIEKVNGEIETTSSEAAQGHTAPTLAADQTRPKKPNRQKARLARRAAEQEAQAAAAALEAEKLPDLRKQEMASMKKQMESLGLSETLIRPDGHCLFSACAHSLSPELVSKSGPHKEPYRNVRFAATEFMATHPDDFAPFLEEPLDDYVKTMRNTAEWGGQLELQAIARAYDVDINVLQADGRVEKISSGSAAKEDSQEVWLAYYRHSFGLGEHYNALKKIAKS</sequence>
<feature type="compositionally biased region" description="Basic residues" evidence="1">
    <location>
        <begin position="30"/>
        <end position="42"/>
    </location>
</feature>
<keyword evidence="4" id="KW-1185">Reference proteome</keyword>
<dbReference type="CDD" id="cd22762">
    <property type="entry name" value="OTU_fungi_OTU2-like"/>
    <property type="match status" value="1"/>
</dbReference>
<protein>
    <recommendedName>
        <fullName evidence="2">OTU domain-containing protein</fullName>
    </recommendedName>
</protein>
<evidence type="ECO:0000259" key="2">
    <source>
        <dbReference type="PROSITE" id="PS50802"/>
    </source>
</evidence>
<dbReference type="SUPFAM" id="SSF54001">
    <property type="entry name" value="Cysteine proteinases"/>
    <property type="match status" value="1"/>
</dbReference>
<dbReference type="GeneID" id="19167093"/>
<dbReference type="PROSITE" id="PS50802">
    <property type="entry name" value="OTU"/>
    <property type="match status" value="1"/>
</dbReference>
<dbReference type="Pfam" id="PF02338">
    <property type="entry name" value="OTU"/>
    <property type="match status" value="1"/>
</dbReference>
<dbReference type="eggNOG" id="KOG2606">
    <property type="taxonomic scope" value="Eukaryota"/>
</dbReference>
<name>W9YKZ8_9EURO</name>
<dbReference type="InterPro" id="IPR050704">
    <property type="entry name" value="Peptidase_C85-like"/>
</dbReference>
<dbReference type="HOGENOM" id="CLU_034963_2_0_1"/>
<dbReference type="PANTHER" id="PTHR12419:SF10">
    <property type="entry name" value="DEUBIQUITINASE OTUD6B"/>
    <property type="match status" value="1"/>
</dbReference>
<dbReference type="GO" id="GO:0004843">
    <property type="term" value="F:cysteine-type deubiquitinase activity"/>
    <property type="evidence" value="ECO:0007669"/>
    <property type="project" value="TreeGrafter"/>
</dbReference>
<feature type="region of interest" description="Disordered" evidence="1">
    <location>
        <begin position="1"/>
        <end position="49"/>
    </location>
</feature>
<dbReference type="Gene3D" id="3.90.70.80">
    <property type="match status" value="1"/>
</dbReference>
<dbReference type="STRING" id="1182542.W9YKZ8"/>
<accession>W9YKZ8</accession>
<dbReference type="OrthoDB" id="415023at2759"/>
<dbReference type="EMBL" id="AMGY01000002">
    <property type="protein sequence ID" value="EXJ89896.1"/>
    <property type="molecule type" value="Genomic_DNA"/>
</dbReference>
<reference evidence="3 4" key="1">
    <citation type="submission" date="2013-03" db="EMBL/GenBank/DDBJ databases">
        <title>The Genome Sequence of Capronia epimyces CBS 606.96.</title>
        <authorList>
            <consortium name="The Broad Institute Genomics Platform"/>
            <person name="Cuomo C."/>
            <person name="de Hoog S."/>
            <person name="Gorbushina A."/>
            <person name="Walker B."/>
            <person name="Young S.K."/>
            <person name="Zeng Q."/>
            <person name="Gargeya S."/>
            <person name="Fitzgerald M."/>
            <person name="Haas B."/>
            <person name="Abouelleil A."/>
            <person name="Allen A.W."/>
            <person name="Alvarado L."/>
            <person name="Arachchi H.M."/>
            <person name="Berlin A.M."/>
            <person name="Chapman S.B."/>
            <person name="Gainer-Dewar J."/>
            <person name="Goldberg J."/>
            <person name="Griggs A."/>
            <person name="Gujja S."/>
            <person name="Hansen M."/>
            <person name="Howarth C."/>
            <person name="Imamovic A."/>
            <person name="Ireland A."/>
            <person name="Larimer J."/>
            <person name="McCowan C."/>
            <person name="Murphy C."/>
            <person name="Pearson M."/>
            <person name="Poon T.W."/>
            <person name="Priest M."/>
            <person name="Roberts A."/>
            <person name="Saif S."/>
            <person name="Shea T."/>
            <person name="Sisk P."/>
            <person name="Sykes S."/>
            <person name="Wortman J."/>
            <person name="Nusbaum C."/>
            <person name="Birren B."/>
        </authorList>
    </citation>
    <scope>NUCLEOTIDE SEQUENCE [LARGE SCALE GENOMIC DNA]</scope>
    <source>
        <strain evidence="3 4">CBS 606.96</strain>
    </source>
</reference>
<dbReference type="AlphaFoldDB" id="W9YKZ8"/>
<dbReference type="InterPro" id="IPR038765">
    <property type="entry name" value="Papain-like_cys_pep_sf"/>
</dbReference>
<feature type="domain" description="OTU" evidence="2">
    <location>
        <begin position="168"/>
        <end position="305"/>
    </location>
</feature>
<comment type="caution">
    <text evidence="3">The sequence shown here is derived from an EMBL/GenBank/DDBJ whole genome shotgun (WGS) entry which is preliminary data.</text>
</comment>
<evidence type="ECO:0000256" key="1">
    <source>
        <dbReference type="SAM" id="MobiDB-lite"/>
    </source>
</evidence>
<feature type="region of interest" description="Disordered" evidence="1">
    <location>
        <begin position="65"/>
        <end position="125"/>
    </location>
</feature>
<evidence type="ECO:0000313" key="4">
    <source>
        <dbReference type="Proteomes" id="UP000019478"/>
    </source>
</evidence>
<dbReference type="GO" id="GO:0016579">
    <property type="term" value="P:protein deubiquitination"/>
    <property type="evidence" value="ECO:0007669"/>
    <property type="project" value="TreeGrafter"/>
</dbReference>